<keyword evidence="1" id="KW-0547">Nucleotide-binding</keyword>
<evidence type="ECO:0000256" key="4">
    <source>
        <dbReference type="ARBA" id="ARBA00063730"/>
    </source>
</evidence>
<protein>
    <recommendedName>
        <fullName evidence="7">Chromatin associated protein KTI12</fullName>
    </recommendedName>
</protein>
<dbReference type="GO" id="GO:0005634">
    <property type="term" value="C:nucleus"/>
    <property type="evidence" value="ECO:0007669"/>
    <property type="project" value="EnsemblFungi"/>
</dbReference>
<proteinExistence type="inferred from homology"/>
<evidence type="ECO:0000256" key="1">
    <source>
        <dbReference type="ARBA" id="ARBA00022741"/>
    </source>
</evidence>
<dbReference type="GO" id="GO:0005524">
    <property type="term" value="F:ATP binding"/>
    <property type="evidence" value="ECO:0007669"/>
    <property type="project" value="UniProtKB-KW"/>
</dbReference>
<keyword evidence="2" id="KW-0067">ATP-binding</keyword>
<sequence>MPLVNLCGLPCSGKTTRAHQLKVELEQYICDNAQNLAERNIVLRPQVIIVNDESLRINKREAYASPHEEKKARGALISAIERHLSREDLVICDAMNYIKGFRYQLYCIARALGTPHCSIHCGVSPSTAEIWNAARDPSTAYETTTLQDLCTRFEEPDARNRWDAPLFTLIPSDPLPIADIASAVILRRPPPPNLSTVVKPLTETNYLHEMDRTTQEIVDTILAAQKEGITGDTKVPKAKVNLKLPPRVITLSELRRLRRQYTNLNKLHTQLDMGRVADGFVEYLNTNIG</sequence>
<evidence type="ECO:0000256" key="2">
    <source>
        <dbReference type="ARBA" id="ARBA00022840"/>
    </source>
</evidence>
<dbReference type="FunFam" id="3.40.50.300:FF:000827">
    <property type="entry name" value="KTI12 chromatin-associated homolog"/>
    <property type="match status" value="1"/>
</dbReference>
<dbReference type="InParanoid" id="A0A0L0H4K4"/>
<dbReference type="OMA" id="THSRWDK"/>
<organism evidence="5 6">
    <name type="scientific">Spizellomyces punctatus (strain DAOM BR117)</name>
    <dbReference type="NCBI Taxonomy" id="645134"/>
    <lineage>
        <taxon>Eukaryota</taxon>
        <taxon>Fungi</taxon>
        <taxon>Fungi incertae sedis</taxon>
        <taxon>Chytridiomycota</taxon>
        <taxon>Chytridiomycota incertae sedis</taxon>
        <taxon>Chytridiomycetes</taxon>
        <taxon>Spizellomycetales</taxon>
        <taxon>Spizellomycetaceae</taxon>
        <taxon>Spizellomyces</taxon>
    </lineage>
</organism>
<dbReference type="InterPro" id="IPR013641">
    <property type="entry name" value="KTI12/PSTK"/>
</dbReference>
<evidence type="ECO:0000313" key="6">
    <source>
        <dbReference type="Proteomes" id="UP000053201"/>
    </source>
</evidence>
<accession>A0A0L0H4K4</accession>
<dbReference type="InterPro" id="IPR027417">
    <property type="entry name" value="P-loop_NTPase"/>
</dbReference>
<dbReference type="EMBL" id="KQ257471">
    <property type="protein sequence ID" value="KNC96122.1"/>
    <property type="molecule type" value="Genomic_DNA"/>
</dbReference>
<dbReference type="Proteomes" id="UP000053201">
    <property type="component" value="Unassembled WGS sequence"/>
</dbReference>
<dbReference type="RefSeq" id="XP_016604162.1">
    <property type="nucleotide sequence ID" value="XM_016756661.1"/>
</dbReference>
<dbReference type="Gene3D" id="3.40.50.300">
    <property type="entry name" value="P-loop containing nucleotide triphosphate hydrolases"/>
    <property type="match status" value="1"/>
</dbReference>
<dbReference type="PANTHER" id="PTHR12435">
    <property type="match status" value="1"/>
</dbReference>
<dbReference type="eggNOG" id="KOG3062">
    <property type="taxonomic scope" value="Eukaryota"/>
</dbReference>
<gene>
    <name evidence="5" type="ORF">SPPG_08510</name>
</gene>
<dbReference type="OrthoDB" id="9972657at2759"/>
<dbReference type="GeneID" id="27691669"/>
<evidence type="ECO:0000313" key="5">
    <source>
        <dbReference type="EMBL" id="KNC96122.1"/>
    </source>
</evidence>
<comment type="similarity">
    <text evidence="3">Belongs to the KTI12 family.</text>
</comment>
<dbReference type="VEuPathDB" id="FungiDB:SPPG_08510"/>
<dbReference type="Pfam" id="PF08433">
    <property type="entry name" value="KTI12"/>
    <property type="match status" value="1"/>
</dbReference>
<keyword evidence="6" id="KW-1185">Reference proteome</keyword>
<name>A0A0L0H4K4_SPIPD</name>
<dbReference type="GO" id="GO:0003682">
    <property type="term" value="F:chromatin binding"/>
    <property type="evidence" value="ECO:0007669"/>
    <property type="project" value="EnsemblFungi"/>
</dbReference>
<dbReference type="STRING" id="645134.A0A0L0H4K4"/>
<dbReference type="AlphaFoldDB" id="A0A0L0H4K4"/>
<dbReference type="GO" id="GO:0002098">
    <property type="term" value="P:tRNA wobble uridine modification"/>
    <property type="evidence" value="ECO:0007669"/>
    <property type="project" value="EnsemblFungi"/>
</dbReference>
<comment type="subunit">
    <text evidence="4">Interacts with the elongator complex.</text>
</comment>
<dbReference type="SUPFAM" id="SSF52540">
    <property type="entry name" value="P-loop containing nucleoside triphosphate hydrolases"/>
    <property type="match status" value="1"/>
</dbReference>
<dbReference type="GO" id="GO:0005737">
    <property type="term" value="C:cytoplasm"/>
    <property type="evidence" value="ECO:0007669"/>
    <property type="project" value="EnsemblFungi"/>
</dbReference>
<evidence type="ECO:0000256" key="3">
    <source>
        <dbReference type="ARBA" id="ARBA00025768"/>
    </source>
</evidence>
<evidence type="ECO:0008006" key="7">
    <source>
        <dbReference type="Google" id="ProtNLM"/>
    </source>
</evidence>
<dbReference type="FunCoup" id="A0A0L0H4K4">
    <property type="interactions" value="311"/>
</dbReference>
<reference evidence="5 6" key="1">
    <citation type="submission" date="2009-08" db="EMBL/GenBank/DDBJ databases">
        <title>The Genome Sequence of Spizellomyces punctatus strain DAOM BR117.</title>
        <authorList>
            <consortium name="The Broad Institute Genome Sequencing Platform"/>
            <person name="Russ C."/>
            <person name="Cuomo C."/>
            <person name="Shea T."/>
            <person name="Young S.K."/>
            <person name="Zeng Q."/>
            <person name="Koehrsen M."/>
            <person name="Haas B."/>
            <person name="Borodovsky M."/>
            <person name="Guigo R."/>
            <person name="Alvarado L."/>
            <person name="Berlin A."/>
            <person name="Bochicchio J."/>
            <person name="Borenstein D."/>
            <person name="Chapman S."/>
            <person name="Chen Z."/>
            <person name="Engels R."/>
            <person name="Freedman E."/>
            <person name="Gellesch M."/>
            <person name="Goldberg J."/>
            <person name="Griggs A."/>
            <person name="Gujja S."/>
            <person name="Heiman D."/>
            <person name="Hepburn T."/>
            <person name="Howarth C."/>
            <person name="Jen D."/>
            <person name="Larson L."/>
            <person name="Lewis B."/>
            <person name="Mehta T."/>
            <person name="Park D."/>
            <person name="Pearson M."/>
            <person name="Roberts A."/>
            <person name="Saif S."/>
            <person name="Shenoy N."/>
            <person name="Sisk P."/>
            <person name="Stolte C."/>
            <person name="Sykes S."/>
            <person name="Thomson T."/>
            <person name="Walk T."/>
            <person name="White J."/>
            <person name="Yandava C."/>
            <person name="Burger G."/>
            <person name="Gray M.W."/>
            <person name="Holland P.W.H."/>
            <person name="King N."/>
            <person name="Lang F.B.F."/>
            <person name="Roger A.J."/>
            <person name="Ruiz-Trillo I."/>
            <person name="Lander E."/>
            <person name="Nusbaum C."/>
        </authorList>
    </citation>
    <scope>NUCLEOTIDE SEQUENCE [LARGE SCALE GENOMIC DNA]</scope>
    <source>
        <strain evidence="5 6">DAOM BR117</strain>
    </source>
</reference>
<dbReference type="GO" id="GO:0006357">
    <property type="term" value="P:regulation of transcription by RNA polymerase II"/>
    <property type="evidence" value="ECO:0007669"/>
    <property type="project" value="EnsemblFungi"/>
</dbReference>